<accession>A0A6N4V7H7</accession>
<protein>
    <submittedName>
        <fullName evidence="6">Putative amidohydrolase</fullName>
    </submittedName>
</protein>
<dbReference type="SUPFAM" id="SSF51556">
    <property type="entry name" value="Metallo-dependent hydrolases"/>
    <property type="match status" value="1"/>
</dbReference>
<proteinExistence type="predicted"/>
<keyword evidence="4" id="KW-0862">Zinc</keyword>
<dbReference type="InterPro" id="IPR011059">
    <property type="entry name" value="Metal-dep_hydrolase_composite"/>
</dbReference>
<dbReference type="InterPro" id="IPR051607">
    <property type="entry name" value="Metallo-dep_hydrolases"/>
</dbReference>
<dbReference type="RefSeq" id="WP_163672785.1">
    <property type="nucleotide sequence ID" value="NZ_AP022570.1"/>
</dbReference>
<dbReference type="PANTHER" id="PTHR11271:SF6">
    <property type="entry name" value="GUANINE DEAMINASE"/>
    <property type="match status" value="1"/>
</dbReference>
<evidence type="ECO:0000256" key="1">
    <source>
        <dbReference type="ARBA" id="ARBA00001947"/>
    </source>
</evidence>
<dbReference type="Proteomes" id="UP000466785">
    <property type="component" value="Chromosome"/>
</dbReference>
<dbReference type="EMBL" id="AP022570">
    <property type="protein sequence ID" value="BBX49958.1"/>
    <property type="molecule type" value="Genomic_DNA"/>
</dbReference>
<evidence type="ECO:0000256" key="3">
    <source>
        <dbReference type="ARBA" id="ARBA00022801"/>
    </source>
</evidence>
<evidence type="ECO:0000259" key="5">
    <source>
        <dbReference type="Pfam" id="PF01979"/>
    </source>
</evidence>
<evidence type="ECO:0000256" key="4">
    <source>
        <dbReference type="ARBA" id="ARBA00022833"/>
    </source>
</evidence>
<organism evidence="6 7">
    <name type="scientific">Mycolicibacterium poriferae</name>
    <dbReference type="NCBI Taxonomy" id="39694"/>
    <lineage>
        <taxon>Bacteria</taxon>
        <taxon>Bacillati</taxon>
        <taxon>Actinomycetota</taxon>
        <taxon>Actinomycetes</taxon>
        <taxon>Mycobacteriales</taxon>
        <taxon>Mycobacteriaceae</taxon>
        <taxon>Mycolicibacterium</taxon>
    </lineage>
</organism>
<sequence>MAEVHLGHVFHIAGQPVIADASAALVSIPDGALVVADGRIAYCGERDAVPAEFASARVRDHRPGFLVPGFVDTHIHFPQTYAGDSYGGGQLLEWLEGCIFPAEARLADPDFARRIATEFCDRRISAGTTAAMVFGSAFPHAQDALFTETRRRGLRIVSGRGIQTVGPASAGALITSEADALRLTRQEIETWHAADTNDVATALLHVAIVPRFSLSVTAETLKGLGELYDSVRDRGVYLHTHLNENNRPGTGEIDTVKRLFGVESYLDTYDGKFLPGSSVGGSSLLGRRTILAHCVHCSDTELARMAETSTSIAHCPVSQLFLGSGTMPWRRTVASGVNIAAGTDFGGGDEWLIPRVLADAFKVHISEPGSDSVSMHPAEMLFLGTLAGARALDMEDRFGNFDVGKEADVVVVDPSRSPALASAVDYGVRSSDPAMAAQQTLFALLMGLREPAISEVYVQGRRVDDGPR</sequence>
<gene>
    <name evidence="6" type="ORF">MPOR_09840</name>
</gene>
<keyword evidence="2" id="KW-0479">Metal-binding</keyword>
<name>A0A6N4V7H7_9MYCO</name>
<dbReference type="GO" id="GO:0006147">
    <property type="term" value="P:guanine catabolic process"/>
    <property type="evidence" value="ECO:0007669"/>
    <property type="project" value="UniProtKB-UniPathway"/>
</dbReference>
<dbReference type="UniPathway" id="UPA00603">
    <property type="reaction ID" value="UER00660"/>
</dbReference>
<dbReference type="PANTHER" id="PTHR11271">
    <property type="entry name" value="GUANINE DEAMINASE"/>
    <property type="match status" value="1"/>
</dbReference>
<dbReference type="KEGG" id="mpof:MPOR_09840"/>
<dbReference type="Gene3D" id="3.20.20.140">
    <property type="entry name" value="Metal-dependent hydrolases"/>
    <property type="match status" value="1"/>
</dbReference>
<evidence type="ECO:0000313" key="6">
    <source>
        <dbReference type="EMBL" id="BBX49958.1"/>
    </source>
</evidence>
<comment type="cofactor">
    <cofactor evidence="1">
        <name>Zn(2+)</name>
        <dbReference type="ChEBI" id="CHEBI:29105"/>
    </cofactor>
</comment>
<keyword evidence="3 6" id="KW-0378">Hydrolase</keyword>
<dbReference type="NCBIfam" id="NF006679">
    <property type="entry name" value="PRK09228.1"/>
    <property type="match status" value="1"/>
</dbReference>
<dbReference type="GO" id="GO:0005829">
    <property type="term" value="C:cytosol"/>
    <property type="evidence" value="ECO:0007669"/>
    <property type="project" value="TreeGrafter"/>
</dbReference>
<evidence type="ECO:0000256" key="2">
    <source>
        <dbReference type="ARBA" id="ARBA00022723"/>
    </source>
</evidence>
<dbReference type="InterPro" id="IPR032466">
    <property type="entry name" value="Metal_Hydrolase"/>
</dbReference>
<dbReference type="Pfam" id="PF01979">
    <property type="entry name" value="Amidohydro_1"/>
    <property type="match status" value="1"/>
</dbReference>
<reference evidence="6 7" key="1">
    <citation type="journal article" date="2019" name="Emerg. Microbes Infect.">
        <title>Comprehensive subspecies identification of 175 nontuberculous mycobacteria species based on 7547 genomic profiles.</title>
        <authorList>
            <person name="Matsumoto Y."/>
            <person name="Kinjo T."/>
            <person name="Motooka D."/>
            <person name="Nabeya D."/>
            <person name="Jung N."/>
            <person name="Uechi K."/>
            <person name="Horii T."/>
            <person name="Iida T."/>
            <person name="Fujita J."/>
            <person name="Nakamura S."/>
        </authorList>
    </citation>
    <scope>NUCLEOTIDE SEQUENCE [LARGE SCALE GENOMIC DNA]</scope>
    <source>
        <strain evidence="6 7">JCM 12603</strain>
    </source>
</reference>
<dbReference type="GO" id="GO:0008892">
    <property type="term" value="F:guanine deaminase activity"/>
    <property type="evidence" value="ECO:0007669"/>
    <property type="project" value="TreeGrafter"/>
</dbReference>
<dbReference type="AlphaFoldDB" id="A0A6N4V7H7"/>
<evidence type="ECO:0000313" key="7">
    <source>
        <dbReference type="Proteomes" id="UP000466785"/>
    </source>
</evidence>
<dbReference type="Gene3D" id="2.30.40.10">
    <property type="entry name" value="Urease, subunit C, domain 1"/>
    <property type="match status" value="1"/>
</dbReference>
<dbReference type="SUPFAM" id="SSF51338">
    <property type="entry name" value="Composite domain of metallo-dependent hydrolases"/>
    <property type="match status" value="2"/>
</dbReference>
<dbReference type="GO" id="GO:0008270">
    <property type="term" value="F:zinc ion binding"/>
    <property type="evidence" value="ECO:0007669"/>
    <property type="project" value="TreeGrafter"/>
</dbReference>
<keyword evidence="7" id="KW-1185">Reference proteome</keyword>
<feature type="domain" description="Amidohydrolase-related" evidence="5">
    <location>
        <begin position="65"/>
        <end position="426"/>
    </location>
</feature>
<dbReference type="InterPro" id="IPR006680">
    <property type="entry name" value="Amidohydro-rel"/>
</dbReference>